<comment type="caution">
    <text evidence="2">The sequence shown here is derived from an EMBL/GenBank/DDBJ whole genome shotgun (WGS) entry which is preliminary data.</text>
</comment>
<organism evidence="2 3">
    <name type="scientific">Streptomyces termitum</name>
    <dbReference type="NCBI Taxonomy" id="67368"/>
    <lineage>
        <taxon>Bacteria</taxon>
        <taxon>Bacillati</taxon>
        <taxon>Actinomycetota</taxon>
        <taxon>Actinomycetes</taxon>
        <taxon>Kitasatosporales</taxon>
        <taxon>Streptomycetaceae</taxon>
        <taxon>Streptomyces</taxon>
    </lineage>
</organism>
<evidence type="ECO:0000313" key="3">
    <source>
        <dbReference type="Proteomes" id="UP000644020"/>
    </source>
</evidence>
<proteinExistence type="predicted"/>
<feature type="region of interest" description="Disordered" evidence="1">
    <location>
        <begin position="75"/>
        <end position="107"/>
    </location>
</feature>
<accession>A0A918T6R4</accession>
<name>A0A918T6R4_9ACTN</name>
<keyword evidence="3" id="KW-1185">Reference proteome</keyword>
<dbReference type="AlphaFoldDB" id="A0A918T6R4"/>
<gene>
    <name evidence="2" type="ORF">GCM10010305_45160</name>
</gene>
<dbReference type="Proteomes" id="UP000644020">
    <property type="component" value="Unassembled WGS sequence"/>
</dbReference>
<evidence type="ECO:0000313" key="2">
    <source>
        <dbReference type="EMBL" id="GHA96561.1"/>
    </source>
</evidence>
<sequence>MEDPGTGRVLMDNRRGHIDGSVSALNAHVTPGMHKRLMIGVTEQWETALDARLAVHSASPVCILNDLLRTRASVIRPSRHRSMSEPNSPDAADGPSETGEFHPLARG</sequence>
<dbReference type="EMBL" id="BMUL01000012">
    <property type="protein sequence ID" value="GHA96561.1"/>
    <property type="molecule type" value="Genomic_DNA"/>
</dbReference>
<evidence type="ECO:0000256" key="1">
    <source>
        <dbReference type="SAM" id="MobiDB-lite"/>
    </source>
</evidence>
<reference evidence="2" key="1">
    <citation type="journal article" date="2014" name="Int. J. Syst. Evol. Microbiol.">
        <title>Complete genome sequence of Corynebacterium casei LMG S-19264T (=DSM 44701T), isolated from a smear-ripened cheese.</title>
        <authorList>
            <consortium name="US DOE Joint Genome Institute (JGI-PGF)"/>
            <person name="Walter F."/>
            <person name="Albersmeier A."/>
            <person name="Kalinowski J."/>
            <person name="Ruckert C."/>
        </authorList>
    </citation>
    <scope>NUCLEOTIDE SEQUENCE</scope>
    <source>
        <strain evidence="2">JCM 4518</strain>
    </source>
</reference>
<reference evidence="2" key="2">
    <citation type="submission" date="2020-09" db="EMBL/GenBank/DDBJ databases">
        <authorList>
            <person name="Sun Q."/>
            <person name="Ohkuma M."/>
        </authorList>
    </citation>
    <scope>NUCLEOTIDE SEQUENCE</scope>
    <source>
        <strain evidence="2">JCM 4518</strain>
    </source>
</reference>
<protein>
    <submittedName>
        <fullName evidence="2">Uncharacterized protein</fullName>
    </submittedName>
</protein>